<dbReference type="PANTHER" id="PTHR13847:SF280">
    <property type="entry name" value="D-AMINO ACID DEHYDROGENASE"/>
    <property type="match status" value="1"/>
</dbReference>
<feature type="domain" description="FAD dependent oxidoreductase" evidence="3">
    <location>
        <begin position="20"/>
        <end position="406"/>
    </location>
</feature>
<accession>A0A7Z7BS58</accession>
<dbReference type="EMBL" id="FNEW01000007">
    <property type="protein sequence ID" value="SDK32617.1"/>
    <property type="molecule type" value="Genomic_DNA"/>
</dbReference>
<dbReference type="InterPro" id="IPR036188">
    <property type="entry name" value="FAD/NAD-bd_sf"/>
</dbReference>
<evidence type="ECO:0000256" key="2">
    <source>
        <dbReference type="ARBA" id="ARBA00023002"/>
    </source>
</evidence>
<dbReference type="GO" id="GO:0005886">
    <property type="term" value="C:plasma membrane"/>
    <property type="evidence" value="ECO:0007669"/>
    <property type="project" value="TreeGrafter"/>
</dbReference>
<dbReference type="Gene3D" id="3.50.50.60">
    <property type="entry name" value="FAD/NAD(P)-binding domain"/>
    <property type="match status" value="3"/>
</dbReference>
<dbReference type="AlphaFoldDB" id="A0A7Z7BS58"/>
<dbReference type="InterPro" id="IPR006076">
    <property type="entry name" value="FAD-dep_OxRdtase"/>
</dbReference>
<dbReference type="GO" id="GO:0005737">
    <property type="term" value="C:cytoplasm"/>
    <property type="evidence" value="ECO:0007669"/>
    <property type="project" value="TreeGrafter"/>
</dbReference>
<keyword evidence="2" id="KW-0560">Oxidoreductase</keyword>
<evidence type="ECO:0000256" key="1">
    <source>
        <dbReference type="ARBA" id="ARBA00009410"/>
    </source>
</evidence>
<comment type="similarity">
    <text evidence="1">Belongs to the DadA oxidoreductase family.</text>
</comment>
<comment type="caution">
    <text evidence="4">The sequence shown here is derived from an EMBL/GenBank/DDBJ whole genome shotgun (WGS) entry which is preliminary data.</text>
</comment>
<reference evidence="4 5" key="1">
    <citation type="submission" date="2016-10" db="EMBL/GenBank/DDBJ databases">
        <authorList>
            <person name="Varghese N."/>
            <person name="Submissions S."/>
        </authorList>
    </citation>
    <scope>NUCLEOTIDE SEQUENCE [LARGE SCALE GENOMIC DNA]</scope>
    <source>
        <strain evidence="4 5">PDC82</strain>
    </source>
</reference>
<organism evidence="4 5">
    <name type="scientific">Agrobacterium fabrum</name>
    <dbReference type="NCBI Taxonomy" id="1176649"/>
    <lineage>
        <taxon>Bacteria</taxon>
        <taxon>Pseudomonadati</taxon>
        <taxon>Pseudomonadota</taxon>
        <taxon>Alphaproteobacteria</taxon>
        <taxon>Hyphomicrobiales</taxon>
        <taxon>Rhizobiaceae</taxon>
        <taxon>Rhizobium/Agrobacterium group</taxon>
        <taxon>Agrobacterium</taxon>
        <taxon>Agrobacterium tumefaciens complex</taxon>
    </lineage>
</organism>
<dbReference type="Pfam" id="PF01266">
    <property type="entry name" value="DAO"/>
    <property type="match status" value="1"/>
</dbReference>
<dbReference type="Proteomes" id="UP000198917">
    <property type="component" value="Unassembled WGS sequence"/>
</dbReference>
<name>A0A7Z7BS58_9HYPH</name>
<dbReference type="Gene3D" id="3.30.9.10">
    <property type="entry name" value="D-Amino Acid Oxidase, subunit A, domain 2"/>
    <property type="match status" value="1"/>
</dbReference>
<evidence type="ECO:0000313" key="5">
    <source>
        <dbReference type="Proteomes" id="UP000198917"/>
    </source>
</evidence>
<dbReference type="GO" id="GO:0008718">
    <property type="term" value="F:D-amino-acid dehydrogenase activity"/>
    <property type="evidence" value="ECO:0007669"/>
    <property type="project" value="TreeGrafter"/>
</dbReference>
<gene>
    <name evidence="4" type="ORF">SAMN05428983_4582</name>
</gene>
<dbReference type="GO" id="GO:0055130">
    <property type="term" value="P:D-alanine catabolic process"/>
    <property type="evidence" value="ECO:0007669"/>
    <property type="project" value="TreeGrafter"/>
</dbReference>
<evidence type="ECO:0000259" key="3">
    <source>
        <dbReference type="Pfam" id="PF01266"/>
    </source>
</evidence>
<evidence type="ECO:0000313" key="4">
    <source>
        <dbReference type="EMBL" id="SDK32617.1"/>
    </source>
</evidence>
<proteinExistence type="inferred from homology"/>
<dbReference type="PANTHER" id="PTHR13847">
    <property type="entry name" value="SARCOSINE DEHYDROGENASE-RELATED"/>
    <property type="match status" value="1"/>
</dbReference>
<sequence>MLAPVPTHVTSDSVVPASADVVVVGGGVVGAFTALELVERGVKVALCEKGEIAHEQSGRNLGWVRMTGRPAAEISLMARALVKWDELDQRLDAATGYVRCGIAYADAKPADAAARKTWSALPGAAPFLPTDVSDLRQIFAGSSFPSGGGIMSKFDGRAEPQLVASAAVEAARKRGATVLTNCAVRGFETSGGKVSKVFTSRGEIATSAVVVAGGLWSTLLLRRHGISLPQLEVLATVMSTNAIDGPEISFGTGDFAFRRRLDGGYNVGSFKTRVRIGPDTIRYGLKYLKAAGTQKIQYVVSRSFVQDLLRGSSWDMTKPSPFETSEQAEIVPWFDQHNVLRDVARYFPHLGKARLSHAWSGRLDVTPDSSPVIDRVEEYQGLYVATGFSGHGFGLSPGVGELVAQLVAGEEPAVSADPFAISRLGRPARHRRSA</sequence>
<protein>
    <submittedName>
        <fullName evidence="4">Glycine/D-amino acid oxidase</fullName>
    </submittedName>
</protein>
<dbReference type="SUPFAM" id="SSF51905">
    <property type="entry name" value="FAD/NAD(P)-binding domain"/>
    <property type="match status" value="1"/>
</dbReference>